<evidence type="ECO:0000259" key="10">
    <source>
        <dbReference type="Pfam" id="PF01636"/>
    </source>
</evidence>
<keyword evidence="5 7" id="KW-0067">ATP-binding</keyword>
<reference evidence="11" key="1">
    <citation type="submission" date="2021-11" db="EMBL/GenBank/DDBJ databases">
        <title>Streptomyces corallinus and Kineosporia corallina sp. nov., two new coral-derived marine actinobacteria.</title>
        <authorList>
            <person name="Buangrab K."/>
            <person name="Sutthacheep M."/>
            <person name="Yeemin T."/>
            <person name="Harunari E."/>
            <person name="Igarashi Y."/>
            <person name="Sripreechasak P."/>
            <person name="Kanchanasin P."/>
            <person name="Tanasupawat S."/>
            <person name="Phongsopitanun W."/>
        </authorList>
    </citation>
    <scope>NUCLEOTIDE SEQUENCE</scope>
    <source>
        <strain evidence="11">JCM 31032</strain>
    </source>
</reference>
<dbReference type="Gene3D" id="3.90.1200.10">
    <property type="match status" value="1"/>
</dbReference>
<dbReference type="NCBIfam" id="NF033068">
    <property type="entry name" value="APH_3p"/>
    <property type="match status" value="1"/>
</dbReference>
<dbReference type="PIRSF" id="PIRSF000706">
    <property type="entry name" value="Kanamycin_kin"/>
    <property type="match status" value="1"/>
</dbReference>
<keyword evidence="2 7" id="KW-0808">Transferase</keyword>
<feature type="binding site" evidence="9">
    <location>
        <position position="189"/>
    </location>
    <ligand>
        <name>Mg(2+)</name>
        <dbReference type="ChEBI" id="CHEBI:18420"/>
    </ligand>
</feature>
<dbReference type="RefSeq" id="WP_231443989.1">
    <property type="nucleotide sequence ID" value="NZ_JAJOMB010000010.1"/>
</dbReference>
<dbReference type="Pfam" id="PF01636">
    <property type="entry name" value="APH"/>
    <property type="match status" value="1"/>
</dbReference>
<dbReference type="GO" id="GO:0005524">
    <property type="term" value="F:ATP binding"/>
    <property type="evidence" value="ECO:0007669"/>
    <property type="project" value="UniProtKB-KW"/>
</dbReference>
<dbReference type="GO" id="GO:0016301">
    <property type="term" value="F:kinase activity"/>
    <property type="evidence" value="ECO:0007669"/>
    <property type="project" value="UniProtKB-KW"/>
</dbReference>
<evidence type="ECO:0000256" key="3">
    <source>
        <dbReference type="ARBA" id="ARBA00022741"/>
    </source>
</evidence>
<dbReference type="EMBL" id="JAJOMB010000010">
    <property type="protein sequence ID" value="MCD5313108.1"/>
    <property type="molecule type" value="Genomic_DNA"/>
</dbReference>
<feature type="active site" description="Proton acceptor" evidence="8">
    <location>
        <position position="184"/>
    </location>
</feature>
<dbReference type="Proteomes" id="UP001138997">
    <property type="component" value="Unassembled WGS sequence"/>
</dbReference>
<dbReference type="GO" id="GO:0046872">
    <property type="term" value="F:metal ion binding"/>
    <property type="evidence" value="ECO:0007669"/>
    <property type="project" value="UniProtKB-KW"/>
</dbReference>
<proteinExistence type="inferred from homology"/>
<dbReference type="GO" id="GO:0046677">
    <property type="term" value="P:response to antibiotic"/>
    <property type="evidence" value="ECO:0007669"/>
    <property type="project" value="UniProtKB-KW"/>
</dbReference>
<evidence type="ECO:0000256" key="7">
    <source>
        <dbReference type="PIRNR" id="PIRNR000706"/>
    </source>
</evidence>
<protein>
    <submittedName>
        <fullName evidence="11">Aminoglycoside 3'-phosphotransferase</fullName>
    </submittedName>
</protein>
<dbReference type="SUPFAM" id="SSF56112">
    <property type="entry name" value="Protein kinase-like (PK-like)"/>
    <property type="match status" value="1"/>
</dbReference>
<dbReference type="PANTHER" id="PTHR21310:SF41">
    <property type="entry name" value="3'-PHOSPHOTRANSFERASE, PUTATIVE-RELATED"/>
    <property type="match status" value="1"/>
</dbReference>
<keyword evidence="4 7" id="KW-0418">Kinase</keyword>
<feature type="binding site" evidence="9">
    <location>
        <position position="202"/>
    </location>
    <ligand>
        <name>Mg(2+)</name>
        <dbReference type="ChEBI" id="CHEBI:18420"/>
    </ligand>
</feature>
<evidence type="ECO:0000256" key="2">
    <source>
        <dbReference type="ARBA" id="ARBA00022679"/>
    </source>
</evidence>
<dbReference type="InterPro" id="IPR024165">
    <property type="entry name" value="Kan/Strep_kinase"/>
</dbReference>
<dbReference type="CDD" id="cd05150">
    <property type="entry name" value="APH"/>
    <property type="match status" value="1"/>
</dbReference>
<dbReference type="GO" id="GO:0016773">
    <property type="term" value="F:phosphotransferase activity, alcohol group as acceptor"/>
    <property type="evidence" value="ECO:0007669"/>
    <property type="project" value="InterPro"/>
</dbReference>
<accession>A0A9X1T0T8</accession>
<dbReference type="InterPro" id="IPR011009">
    <property type="entry name" value="Kinase-like_dom_sf"/>
</dbReference>
<evidence type="ECO:0000256" key="6">
    <source>
        <dbReference type="ARBA" id="ARBA00023251"/>
    </source>
</evidence>
<name>A0A9X1T0T8_9ACTN</name>
<dbReference type="InterPro" id="IPR002575">
    <property type="entry name" value="Aminoglycoside_PTrfase"/>
</dbReference>
<dbReference type="PANTHER" id="PTHR21310">
    <property type="entry name" value="AMINOGLYCOSIDE PHOSPHOTRANSFERASE-RELATED-RELATED"/>
    <property type="match status" value="1"/>
</dbReference>
<gene>
    <name evidence="11" type="ORF">LR394_19560</name>
</gene>
<evidence type="ECO:0000256" key="9">
    <source>
        <dbReference type="PIRSR" id="PIRSR000706-2"/>
    </source>
</evidence>
<keyword evidence="9" id="KW-0479">Metal-binding</keyword>
<keyword evidence="9" id="KW-0460">Magnesium</keyword>
<keyword evidence="6 7" id="KW-0046">Antibiotic resistance</keyword>
<keyword evidence="3 7" id="KW-0547">Nucleotide-binding</keyword>
<dbReference type="AlphaFoldDB" id="A0A9X1T0T8"/>
<evidence type="ECO:0000256" key="8">
    <source>
        <dbReference type="PIRSR" id="PIRSR000706-1"/>
    </source>
</evidence>
<dbReference type="InterPro" id="IPR051678">
    <property type="entry name" value="AGP_Transferase"/>
</dbReference>
<evidence type="ECO:0000256" key="1">
    <source>
        <dbReference type="ARBA" id="ARBA00006219"/>
    </source>
</evidence>
<evidence type="ECO:0000256" key="4">
    <source>
        <dbReference type="ARBA" id="ARBA00022777"/>
    </source>
</evidence>
<evidence type="ECO:0000313" key="12">
    <source>
        <dbReference type="Proteomes" id="UP001138997"/>
    </source>
</evidence>
<comment type="caution">
    <text evidence="11">The sequence shown here is derived from an EMBL/GenBank/DDBJ whole genome shotgun (WGS) entry which is preliminary data.</text>
</comment>
<keyword evidence="12" id="KW-1185">Reference proteome</keyword>
<sequence length="257" mass="28485">MNLPEPLAALIHGYRWERDTIGKSGSTVHRLHGDHQDLFLKYAKGVAADEVTDELARLNWLRPSGLPVPEVVQFVRSGEEAWLLTTALPGRTADQELQAAKAPDAVVDALADFLRRLHRLDTETCPFNAGHPFRLRQARANIDAGRVDLSDFDDERQGWSAEQVWQELTGLLPLTTEPVVTHGDFSLKNLLIEDGVVTGVLDVGKLGVADRYQDLAIAGNALGEFGPQARTRFLERYGIATPDQTRMAFHGLLDELF</sequence>
<evidence type="ECO:0000313" key="11">
    <source>
        <dbReference type="EMBL" id="MCD5313108.1"/>
    </source>
</evidence>
<comment type="similarity">
    <text evidence="1 7">Belongs to the aminoglycoside phosphotransferase family.</text>
</comment>
<dbReference type="Gene3D" id="3.30.200.20">
    <property type="entry name" value="Phosphorylase Kinase, domain 1"/>
    <property type="match status" value="1"/>
</dbReference>
<organism evidence="11 12">
    <name type="scientific">Kineosporia babensis</name>
    <dbReference type="NCBI Taxonomy" id="499548"/>
    <lineage>
        <taxon>Bacteria</taxon>
        <taxon>Bacillati</taxon>
        <taxon>Actinomycetota</taxon>
        <taxon>Actinomycetes</taxon>
        <taxon>Kineosporiales</taxon>
        <taxon>Kineosporiaceae</taxon>
        <taxon>Kineosporia</taxon>
    </lineage>
</organism>
<feature type="domain" description="Aminoglycoside phosphotransferase" evidence="10">
    <location>
        <begin position="20"/>
        <end position="248"/>
    </location>
</feature>
<evidence type="ECO:0000256" key="5">
    <source>
        <dbReference type="ARBA" id="ARBA00022840"/>
    </source>
</evidence>